<comment type="caution">
    <text evidence="12">The sequence shown here is derived from an EMBL/GenBank/DDBJ whole genome shotgun (WGS) entry which is preliminary data.</text>
</comment>
<comment type="subcellular location">
    <subcellularLocation>
        <location evidence="1">Cell membrane</location>
        <topology evidence="1">Single-pass type I membrane protein</topology>
    </subcellularLocation>
</comment>
<dbReference type="EMBL" id="AAFI02000008">
    <property type="protein sequence ID" value="EAL71378.1"/>
    <property type="molecule type" value="Genomic_DNA"/>
</dbReference>
<dbReference type="InterPro" id="IPR018928">
    <property type="entry name" value="HAP2/GCS1_dom"/>
</dbReference>
<evidence type="ECO:0000256" key="10">
    <source>
        <dbReference type="ARBA" id="ARBA00023279"/>
    </source>
</evidence>
<reference evidence="12 13" key="1">
    <citation type="journal article" date="2005" name="Nature">
        <title>The genome of the social amoeba Dictyostelium discoideum.</title>
        <authorList>
            <consortium name="The Dictyostelium discoideum Sequencing Consortium"/>
            <person name="Eichinger L."/>
            <person name="Pachebat J.A."/>
            <person name="Glockner G."/>
            <person name="Rajandream M.A."/>
            <person name="Sucgang R."/>
            <person name="Berriman M."/>
            <person name="Song J."/>
            <person name="Olsen R."/>
            <person name="Szafranski K."/>
            <person name="Xu Q."/>
            <person name="Tunggal B."/>
            <person name="Kummerfeld S."/>
            <person name="Madera M."/>
            <person name="Konfortov B.A."/>
            <person name="Rivero F."/>
            <person name="Bankier A.T."/>
            <person name="Lehmann R."/>
            <person name="Hamlin N."/>
            <person name="Davies R."/>
            <person name="Gaudet P."/>
            <person name="Fey P."/>
            <person name="Pilcher K."/>
            <person name="Chen G."/>
            <person name="Saunders D."/>
            <person name="Sodergren E."/>
            <person name="Davis P."/>
            <person name="Kerhornou A."/>
            <person name="Nie X."/>
            <person name="Hall N."/>
            <person name="Anjard C."/>
            <person name="Hemphill L."/>
            <person name="Bason N."/>
            <person name="Farbrother P."/>
            <person name="Desany B."/>
            <person name="Just E."/>
            <person name="Morio T."/>
            <person name="Rost R."/>
            <person name="Churcher C."/>
            <person name="Cooper J."/>
            <person name="Haydock S."/>
            <person name="van Driessche N."/>
            <person name="Cronin A."/>
            <person name="Goodhead I."/>
            <person name="Muzny D."/>
            <person name="Mourier T."/>
            <person name="Pain A."/>
            <person name="Lu M."/>
            <person name="Harper D."/>
            <person name="Lindsay R."/>
            <person name="Hauser H."/>
            <person name="James K."/>
            <person name="Quiles M."/>
            <person name="Madan Babu M."/>
            <person name="Saito T."/>
            <person name="Buchrieser C."/>
            <person name="Wardroper A."/>
            <person name="Felder M."/>
            <person name="Thangavelu M."/>
            <person name="Johnson D."/>
            <person name="Knights A."/>
            <person name="Loulseged H."/>
            <person name="Mungall K."/>
            <person name="Oliver K."/>
            <person name="Price C."/>
            <person name="Quail M.A."/>
            <person name="Urushihara H."/>
            <person name="Hernandez J."/>
            <person name="Rabbinowitsch E."/>
            <person name="Steffen D."/>
            <person name="Sanders M."/>
            <person name="Ma J."/>
            <person name="Kohara Y."/>
            <person name="Sharp S."/>
            <person name="Simmonds M."/>
            <person name="Spiegler S."/>
            <person name="Tivey A."/>
            <person name="Sugano S."/>
            <person name="White B."/>
            <person name="Walker D."/>
            <person name="Woodward J."/>
            <person name="Winckler T."/>
            <person name="Tanaka Y."/>
            <person name="Shaulsky G."/>
            <person name="Schleicher M."/>
            <person name="Weinstock G."/>
            <person name="Rosenthal A."/>
            <person name="Cox E.C."/>
            <person name="Chisholm R.L."/>
            <person name="Gibbs R."/>
            <person name="Loomis W.F."/>
            <person name="Platzer M."/>
            <person name="Kay R.R."/>
            <person name="Williams J."/>
            <person name="Dear P.H."/>
            <person name="Noegel A.A."/>
            <person name="Barrell B."/>
            <person name="Kuspa A."/>
        </authorList>
    </citation>
    <scope>NUCLEOTIDE SEQUENCE [LARGE SCALE GENOMIC DNA]</scope>
    <source>
        <strain evidence="12 13">AX4</strain>
    </source>
</reference>
<name>Q559R5_DICDI</name>
<evidence type="ECO:0000256" key="6">
    <source>
        <dbReference type="ARBA" id="ARBA00022989"/>
    </source>
</evidence>
<comment type="similarity">
    <text evidence="2">Belongs to the HAP2/GCS1 family.</text>
</comment>
<accession>Q559R5</accession>
<dbReference type="FunCoup" id="Q559R5">
    <property type="interactions" value="1"/>
</dbReference>
<dbReference type="InParanoid" id="Q559R5"/>
<keyword evidence="4" id="KW-0812">Transmembrane</keyword>
<evidence type="ECO:0000256" key="5">
    <source>
        <dbReference type="ARBA" id="ARBA00022729"/>
    </source>
</evidence>
<dbReference type="PaxDb" id="44689-DDB0217013"/>
<dbReference type="GO" id="GO:0007338">
    <property type="term" value="P:single fertilization"/>
    <property type="evidence" value="ECO:0007669"/>
    <property type="project" value="UniProtKB-KW"/>
</dbReference>
<evidence type="ECO:0000256" key="8">
    <source>
        <dbReference type="ARBA" id="ARBA00023136"/>
    </source>
</evidence>
<keyword evidence="13" id="KW-1185">Reference proteome</keyword>
<dbReference type="STRING" id="44689.Q559R5"/>
<dbReference type="AlphaFoldDB" id="Q559R5"/>
<evidence type="ECO:0000256" key="7">
    <source>
        <dbReference type="ARBA" id="ARBA00023121"/>
    </source>
</evidence>
<dbReference type="Proteomes" id="UP000002195">
    <property type="component" value="Unassembled WGS sequence"/>
</dbReference>
<keyword evidence="8" id="KW-0472">Membrane</keyword>
<dbReference type="VEuPathDB" id="AmoebaDB:DDB_G0272452"/>
<dbReference type="eggNOG" id="ENOG502QREH">
    <property type="taxonomic scope" value="Eukaryota"/>
</dbReference>
<evidence type="ECO:0000256" key="1">
    <source>
        <dbReference type="ARBA" id="ARBA00004251"/>
    </source>
</evidence>
<evidence type="ECO:0000256" key="3">
    <source>
        <dbReference type="ARBA" id="ARBA00022475"/>
    </source>
</evidence>
<dbReference type="SMR" id="Q559R5"/>
<dbReference type="HOGENOM" id="CLU_851064_0_0_1"/>
<keyword evidence="10" id="KW-0278">Fertilization</keyword>
<dbReference type="GO" id="GO:0008289">
    <property type="term" value="F:lipid binding"/>
    <property type="evidence" value="ECO:0007669"/>
    <property type="project" value="UniProtKB-KW"/>
</dbReference>
<evidence type="ECO:0000313" key="13">
    <source>
        <dbReference type="Proteomes" id="UP000002195"/>
    </source>
</evidence>
<dbReference type="GeneID" id="8618435"/>
<dbReference type="PANTHER" id="PTHR31764:SF0">
    <property type="entry name" value="GENERATIVE CELL SPECIFIC-1_HAP2 DOMAIN-CONTAINING PROTEIN"/>
    <property type="match status" value="1"/>
</dbReference>
<organism evidence="12 13">
    <name type="scientific">Dictyostelium discoideum</name>
    <name type="common">Social amoeba</name>
    <dbReference type="NCBI Taxonomy" id="44689"/>
    <lineage>
        <taxon>Eukaryota</taxon>
        <taxon>Amoebozoa</taxon>
        <taxon>Evosea</taxon>
        <taxon>Eumycetozoa</taxon>
        <taxon>Dictyostelia</taxon>
        <taxon>Dictyosteliales</taxon>
        <taxon>Dictyosteliaceae</taxon>
        <taxon>Dictyostelium</taxon>
    </lineage>
</organism>
<evidence type="ECO:0000259" key="11">
    <source>
        <dbReference type="Pfam" id="PF10699"/>
    </source>
</evidence>
<keyword evidence="7" id="KW-0446">Lipid-binding</keyword>
<dbReference type="GO" id="GO:0005886">
    <property type="term" value="C:plasma membrane"/>
    <property type="evidence" value="ECO:0007669"/>
    <property type="project" value="UniProtKB-SubCell"/>
</dbReference>
<evidence type="ECO:0000256" key="9">
    <source>
        <dbReference type="ARBA" id="ARBA00023157"/>
    </source>
</evidence>
<keyword evidence="9" id="KW-1015">Disulfide bond</keyword>
<dbReference type="RefSeq" id="XP_645269.1">
    <property type="nucleotide sequence ID" value="XM_640177.1"/>
</dbReference>
<feature type="domain" description="Generative cell specific-1/HAP2" evidence="11">
    <location>
        <begin position="3"/>
        <end position="320"/>
    </location>
</feature>
<dbReference type="InterPro" id="IPR040326">
    <property type="entry name" value="HAP2/GCS1"/>
</dbReference>
<dbReference type="KEGG" id="ddi:DDB_G0272452"/>
<gene>
    <name evidence="12" type="ORF">DDB_G0272452</name>
</gene>
<protein>
    <recommendedName>
        <fullName evidence="11">Generative cell specific-1/HAP2 domain-containing protein</fullName>
    </recommendedName>
</protein>
<evidence type="ECO:0000256" key="2">
    <source>
        <dbReference type="ARBA" id="ARBA00010929"/>
    </source>
</evidence>
<dbReference type="Pfam" id="PF10699">
    <property type="entry name" value="HAP2-GCS1"/>
    <property type="match status" value="1"/>
</dbReference>
<dbReference type="PANTHER" id="PTHR31764">
    <property type="entry name" value="PROTEIN HAPLESS 2"/>
    <property type="match status" value="1"/>
</dbReference>
<keyword evidence="3" id="KW-1003">Cell membrane</keyword>
<keyword evidence="6" id="KW-1133">Transmembrane helix</keyword>
<proteinExistence type="inferred from homology"/>
<sequence length="327" mass="36456">MSDYIDADQNSRANLGCSLLGSQSSSAHCLSFSPMKYDVYNIAKTQVEYKITATLTYSYNQNPITQDIILSNSNPMGMDSFSQAMIRIVGDFQSSTQINQFTDKKVVFPYNQPNSINTAMLLDQNFFDLSGLTCNKIGVSYSAFQNQPNKCAALFGSCLQNQIADYYNADVTLISNGKKGNYIASQFGTKVAGDQNSRSLKIRFDESHRTMLTITLKADSLQYRVDISPGKIISYQIDRFESMSKNGILRVKVQNIGTINSDYTLAIVNCSGDINPIDSKDVTIKSKEIYSFEFQIFTTSKLDSSYQCFGDLYNEVAQVIHSCPCQN</sequence>
<evidence type="ECO:0000256" key="4">
    <source>
        <dbReference type="ARBA" id="ARBA00022692"/>
    </source>
</evidence>
<keyword evidence="5" id="KW-0732">Signal</keyword>
<evidence type="ECO:0000313" key="12">
    <source>
        <dbReference type="EMBL" id="EAL71378.1"/>
    </source>
</evidence>